<dbReference type="AlphaFoldDB" id="A0AAP5IH31"/>
<comment type="caution">
    <text evidence="1">The sequence shown here is derived from an EMBL/GenBank/DDBJ whole genome shotgun (WGS) entry which is preliminary data.</text>
</comment>
<gene>
    <name evidence="1" type="ORF">G7B40_040135</name>
</gene>
<dbReference type="Proteomes" id="UP000667802">
    <property type="component" value="Unassembled WGS sequence"/>
</dbReference>
<accession>A0AAP5IH31</accession>
<dbReference type="RefSeq" id="WP_208342391.1">
    <property type="nucleotide sequence ID" value="NZ_CAWQFN010000136.1"/>
</dbReference>
<protein>
    <submittedName>
        <fullName evidence="1">Uncharacterized protein</fullName>
    </submittedName>
</protein>
<keyword evidence="2" id="KW-1185">Reference proteome</keyword>
<evidence type="ECO:0000313" key="2">
    <source>
        <dbReference type="Proteomes" id="UP000667802"/>
    </source>
</evidence>
<reference evidence="2" key="1">
    <citation type="journal article" date="2021" name="Science">
        <title>Hunting the eagle killer: A cyanobacterial neurotoxin causes vacuolar myelinopathy.</title>
        <authorList>
            <person name="Breinlinger S."/>
            <person name="Phillips T.J."/>
            <person name="Haram B.N."/>
            <person name="Mares J."/>
            <person name="Martinez Yerena J.A."/>
            <person name="Hrouzek P."/>
            <person name="Sobotka R."/>
            <person name="Henderson W.M."/>
            <person name="Schmieder P."/>
            <person name="Williams S.M."/>
            <person name="Lauderdale J.D."/>
            <person name="Wilde H.D."/>
            <person name="Gerrin W."/>
            <person name="Kust A."/>
            <person name="Washington J.W."/>
            <person name="Wagner C."/>
            <person name="Geier B."/>
            <person name="Liebeke M."/>
            <person name="Enke H."/>
            <person name="Niedermeyer T.H.J."/>
            <person name="Wilde S.B."/>
        </authorList>
    </citation>
    <scope>NUCLEOTIDE SEQUENCE [LARGE SCALE GENOMIC DNA]</scope>
    <source>
        <strain evidence="2">Thurmond2011</strain>
    </source>
</reference>
<evidence type="ECO:0000313" key="1">
    <source>
        <dbReference type="EMBL" id="MDR9900699.1"/>
    </source>
</evidence>
<name>A0AAP5IH31_9CYAN</name>
<proteinExistence type="predicted"/>
<dbReference type="EMBL" id="JAALHA020000038">
    <property type="protein sequence ID" value="MDR9900699.1"/>
    <property type="molecule type" value="Genomic_DNA"/>
</dbReference>
<organism evidence="1 2">
    <name type="scientific">Aetokthonos hydrillicola Thurmond2011</name>
    <dbReference type="NCBI Taxonomy" id="2712845"/>
    <lineage>
        <taxon>Bacteria</taxon>
        <taxon>Bacillati</taxon>
        <taxon>Cyanobacteriota</taxon>
        <taxon>Cyanophyceae</taxon>
        <taxon>Nostocales</taxon>
        <taxon>Hapalosiphonaceae</taxon>
        <taxon>Aetokthonos</taxon>
    </lineage>
</organism>
<sequence>MVNSLYKQYKLQSNVQASAVAKIGEMLDMSGKVTMQEFLPFPDSIQERKKLPMSKETAHIYLELRSLGVIPPRVLGAFADIESQIEELVN</sequence>